<proteinExistence type="inferred from homology"/>
<dbReference type="SUPFAM" id="SSF53901">
    <property type="entry name" value="Thiolase-like"/>
    <property type="match status" value="2"/>
</dbReference>
<comment type="pathway">
    <text evidence="1 11">Lipid metabolism; fatty acid biosynthesis.</text>
</comment>
<evidence type="ECO:0000256" key="6">
    <source>
        <dbReference type="ARBA" id="ARBA00022679"/>
    </source>
</evidence>
<evidence type="ECO:0000256" key="4">
    <source>
        <dbReference type="ARBA" id="ARBA00014657"/>
    </source>
</evidence>
<feature type="domain" description="Ketosynthase family 3 (KS3)" evidence="13">
    <location>
        <begin position="3"/>
        <end position="414"/>
    </location>
</feature>
<dbReference type="PROSITE" id="PS00606">
    <property type="entry name" value="KS3_1"/>
    <property type="match status" value="1"/>
</dbReference>
<dbReference type="RefSeq" id="WP_173299933.1">
    <property type="nucleotide sequence ID" value="NZ_JABRWQ010000001.1"/>
</dbReference>
<protein>
    <recommendedName>
        <fullName evidence="4 11">3-oxoacyl-[acyl-carrier-protein] synthase 2</fullName>
        <ecNumber evidence="3 11">2.3.1.179</ecNumber>
    </recommendedName>
</protein>
<accession>A0ABX2E2M2</accession>
<dbReference type="PROSITE" id="PS52004">
    <property type="entry name" value="KS3_2"/>
    <property type="match status" value="1"/>
</dbReference>
<dbReference type="Proteomes" id="UP000805085">
    <property type="component" value="Unassembled WGS sequence"/>
</dbReference>
<keyword evidence="10 11" id="KW-0012">Acyltransferase</keyword>
<dbReference type="NCBIfam" id="NF005589">
    <property type="entry name" value="PRK07314.1"/>
    <property type="match status" value="1"/>
</dbReference>
<evidence type="ECO:0000313" key="14">
    <source>
        <dbReference type="EMBL" id="NRD22298.1"/>
    </source>
</evidence>
<gene>
    <name evidence="14" type="primary">fabF</name>
    <name evidence="14" type="ORF">HNV10_03540</name>
</gene>
<dbReference type="Pfam" id="PF02801">
    <property type="entry name" value="Ketoacyl-synt_C"/>
    <property type="match status" value="1"/>
</dbReference>
<dbReference type="InterPro" id="IPR017568">
    <property type="entry name" value="3-oxoacyl-ACP_synth-2"/>
</dbReference>
<dbReference type="PANTHER" id="PTHR11712">
    <property type="entry name" value="POLYKETIDE SYNTHASE-RELATED"/>
    <property type="match status" value="1"/>
</dbReference>
<evidence type="ECO:0000256" key="3">
    <source>
        <dbReference type="ARBA" id="ARBA00012356"/>
    </source>
</evidence>
<keyword evidence="9 11" id="KW-0275">Fatty acid biosynthesis</keyword>
<keyword evidence="6 11" id="KW-0808">Transferase</keyword>
<dbReference type="InterPro" id="IPR014030">
    <property type="entry name" value="Ketoacyl_synth_N"/>
</dbReference>
<name>A0ABX2E2M2_9FLAO</name>
<dbReference type="InterPro" id="IPR014031">
    <property type="entry name" value="Ketoacyl_synth_C"/>
</dbReference>
<dbReference type="EC" id="2.3.1.179" evidence="3 11"/>
<sequence>MELKRVVVTGLGALTPIGNTIDEYWDALISGKSGAAPVTHFDAEKFKTQFACEIKNFEVTDFIDRKLSRQMDKFSQYAMVASDEAIVDSKLDLEAINKLRVGVIWGAGIGGLETFQEEVLNYAAGDGTPRFSPRFIPKMIADIAPGNISIKYGFMGPNYTTVSACASSANSMIDALNTIRLGTCDVIITGGSEAAVTIAGMGGFNAMHAMSTRNESPETASRPFDATRDGFVLGEGAGAIVLEEYEHAKARGAKIYAEVVGGGLSSDAYHMTAPHPDGIGVVAVMKNCLENAGLNPEDVDHINTHGTSTPLGDVAELKAISEVFGSHAKNININSTKSMTGHLLGAAGAIEAIASILAMEHGIVPPTINHETVDENIDPELNLTLNKAQKRDIKVAMSNTFGFGGHNACVVFKKLD</sequence>
<dbReference type="CDD" id="cd00834">
    <property type="entry name" value="KAS_I_II"/>
    <property type="match status" value="1"/>
</dbReference>
<evidence type="ECO:0000256" key="8">
    <source>
        <dbReference type="ARBA" id="ARBA00023098"/>
    </source>
</evidence>
<evidence type="ECO:0000256" key="10">
    <source>
        <dbReference type="ARBA" id="ARBA00023315"/>
    </source>
</evidence>
<evidence type="ECO:0000256" key="2">
    <source>
        <dbReference type="ARBA" id="ARBA00008467"/>
    </source>
</evidence>
<keyword evidence="8" id="KW-0443">Lipid metabolism</keyword>
<evidence type="ECO:0000259" key="13">
    <source>
        <dbReference type="PROSITE" id="PS52004"/>
    </source>
</evidence>
<evidence type="ECO:0000256" key="9">
    <source>
        <dbReference type="ARBA" id="ARBA00023160"/>
    </source>
</evidence>
<dbReference type="Pfam" id="PF00109">
    <property type="entry name" value="ketoacyl-synt"/>
    <property type="match status" value="1"/>
</dbReference>
<evidence type="ECO:0000256" key="11">
    <source>
        <dbReference type="PIRNR" id="PIRNR000447"/>
    </source>
</evidence>
<evidence type="ECO:0000256" key="1">
    <source>
        <dbReference type="ARBA" id="ARBA00005194"/>
    </source>
</evidence>
<comment type="catalytic activity">
    <reaction evidence="11">
        <text>a fatty acyl-[ACP] + malonyl-[ACP] + H(+) = a 3-oxoacyl-[ACP] + holo-[ACP] + CO2</text>
        <dbReference type="Rhea" id="RHEA:22836"/>
        <dbReference type="Rhea" id="RHEA-COMP:9623"/>
        <dbReference type="Rhea" id="RHEA-COMP:9685"/>
        <dbReference type="Rhea" id="RHEA-COMP:9916"/>
        <dbReference type="Rhea" id="RHEA-COMP:14125"/>
        <dbReference type="ChEBI" id="CHEBI:15378"/>
        <dbReference type="ChEBI" id="CHEBI:16526"/>
        <dbReference type="ChEBI" id="CHEBI:64479"/>
        <dbReference type="ChEBI" id="CHEBI:78449"/>
        <dbReference type="ChEBI" id="CHEBI:78776"/>
        <dbReference type="ChEBI" id="CHEBI:138651"/>
    </reaction>
</comment>
<comment type="function">
    <text evidence="11">Involved in the type II fatty acid elongation cycle. Catalyzes the elongation of a wide range of acyl-ACP by the addition of two carbons from malonyl-ACP to an acyl acceptor. Can efficiently catalyze the conversion of palmitoleoyl-ACP (cis-hexadec-9-enoyl-ACP) to cis-vaccenoyl-ACP (cis-octadec-11-enoyl-ACP), an essential step in the thermal regulation of fatty acid composition.</text>
</comment>
<dbReference type="Gene3D" id="3.40.47.10">
    <property type="match status" value="1"/>
</dbReference>
<dbReference type="SMART" id="SM00825">
    <property type="entry name" value="PKS_KS"/>
    <property type="match status" value="1"/>
</dbReference>
<keyword evidence="7" id="KW-0276">Fatty acid metabolism</keyword>
<dbReference type="InterPro" id="IPR000794">
    <property type="entry name" value="Beta-ketoacyl_synthase"/>
</dbReference>
<dbReference type="PANTHER" id="PTHR11712:SF336">
    <property type="entry name" value="3-OXOACYL-[ACYL-CARRIER-PROTEIN] SYNTHASE, MITOCHONDRIAL"/>
    <property type="match status" value="1"/>
</dbReference>
<dbReference type="GO" id="GO:0004315">
    <property type="term" value="F:3-oxoacyl-[acyl-carrier-protein] synthase activity"/>
    <property type="evidence" value="ECO:0007669"/>
    <property type="project" value="UniProtKB-EC"/>
</dbReference>
<dbReference type="NCBIfam" id="TIGR03150">
    <property type="entry name" value="fabF"/>
    <property type="match status" value="1"/>
</dbReference>
<comment type="catalytic activity">
    <reaction evidence="11">
        <text>(9Z)-hexadecenoyl-[ACP] + malonyl-[ACP] + H(+) = 3-oxo-(11Z)-octadecenoyl-[ACP] + holo-[ACP] + CO2</text>
        <dbReference type="Rhea" id="RHEA:55040"/>
        <dbReference type="Rhea" id="RHEA-COMP:9623"/>
        <dbReference type="Rhea" id="RHEA-COMP:9685"/>
        <dbReference type="Rhea" id="RHEA-COMP:10800"/>
        <dbReference type="Rhea" id="RHEA-COMP:14074"/>
        <dbReference type="ChEBI" id="CHEBI:15378"/>
        <dbReference type="ChEBI" id="CHEBI:16526"/>
        <dbReference type="ChEBI" id="CHEBI:64479"/>
        <dbReference type="ChEBI" id="CHEBI:78449"/>
        <dbReference type="ChEBI" id="CHEBI:83989"/>
        <dbReference type="ChEBI" id="CHEBI:138538"/>
        <dbReference type="EC" id="2.3.1.179"/>
    </reaction>
</comment>
<dbReference type="InterPro" id="IPR018201">
    <property type="entry name" value="Ketoacyl_synth_AS"/>
</dbReference>
<comment type="caution">
    <text evidence="14">The sequence shown here is derived from an EMBL/GenBank/DDBJ whole genome shotgun (WGS) entry which is preliminary data.</text>
</comment>
<dbReference type="InterPro" id="IPR016039">
    <property type="entry name" value="Thiolase-like"/>
</dbReference>
<keyword evidence="5 11" id="KW-0444">Lipid biosynthesis</keyword>
<organism evidence="14 15">
    <name type="scientific">Winogradskyella litoriviva</name>
    <dbReference type="NCBI Taxonomy" id="1220182"/>
    <lineage>
        <taxon>Bacteria</taxon>
        <taxon>Pseudomonadati</taxon>
        <taxon>Bacteroidota</taxon>
        <taxon>Flavobacteriia</taxon>
        <taxon>Flavobacteriales</taxon>
        <taxon>Flavobacteriaceae</taxon>
        <taxon>Winogradskyella</taxon>
    </lineage>
</organism>
<comment type="similarity">
    <text evidence="2 11 12">Belongs to the thiolase-like superfamily. Beta-ketoacyl-ACP synthases family.</text>
</comment>
<keyword evidence="15" id="KW-1185">Reference proteome</keyword>
<dbReference type="PIRSF" id="PIRSF000447">
    <property type="entry name" value="KAS_II"/>
    <property type="match status" value="1"/>
</dbReference>
<evidence type="ECO:0000313" key="15">
    <source>
        <dbReference type="Proteomes" id="UP000805085"/>
    </source>
</evidence>
<dbReference type="InterPro" id="IPR020841">
    <property type="entry name" value="PKS_Beta-ketoAc_synthase_dom"/>
</dbReference>
<dbReference type="EMBL" id="JABRWQ010000001">
    <property type="protein sequence ID" value="NRD22298.1"/>
    <property type="molecule type" value="Genomic_DNA"/>
</dbReference>
<reference evidence="14 15" key="1">
    <citation type="journal article" date="2015" name="Int. J. Syst. Evol. Microbiol.">
        <title>Winogradskyella litoriviva sp. nov., isolated from coastal seawater.</title>
        <authorList>
            <person name="Nedashkovskaya O.I."/>
            <person name="Kukhlevskiy A.D."/>
            <person name="Zhukova N.V."/>
            <person name="Kim S.J."/>
            <person name="Rhee S.K."/>
            <person name="Mikhailov V.V."/>
        </authorList>
    </citation>
    <scope>NUCLEOTIDE SEQUENCE [LARGE SCALE GENOMIC DNA]</scope>
    <source>
        <strain evidence="14 15">KMM6491</strain>
    </source>
</reference>
<evidence type="ECO:0000256" key="7">
    <source>
        <dbReference type="ARBA" id="ARBA00022832"/>
    </source>
</evidence>
<evidence type="ECO:0000256" key="12">
    <source>
        <dbReference type="RuleBase" id="RU003694"/>
    </source>
</evidence>
<evidence type="ECO:0000256" key="5">
    <source>
        <dbReference type="ARBA" id="ARBA00022516"/>
    </source>
</evidence>